<name>A0A1E5R8R5_9ASCO</name>
<proteinExistence type="predicted"/>
<keyword evidence="2" id="KW-1185">Reference proteome</keyword>
<dbReference type="OrthoDB" id="2735536at2759"/>
<dbReference type="AlphaFoldDB" id="A0A1E5R8R5"/>
<dbReference type="GO" id="GO:0005763">
    <property type="term" value="C:mitochondrial small ribosomal subunit"/>
    <property type="evidence" value="ECO:0007669"/>
    <property type="project" value="TreeGrafter"/>
</dbReference>
<dbReference type="InterPro" id="IPR016712">
    <property type="entry name" value="Rbsml_bS1m-like"/>
</dbReference>
<dbReference type="Pfam" id="PF11709">
    <property type="entry name" value="Mit_ribos_Mrp51"/>
    <property type="match status" value="1"/>
</dbReference>
<dbReference type="FunCoup" id="A0A1E5R8R5">
    <property type="interactions" value="145"/>
</dbReference>
<dbReference type="EMBL" id="LPNM01000009">
    <property type="protein sequence ID" value="OEJ82923.1"/>
    <property type="molecule type" value="Genomic_DNA"/>
</dbReference>
<dbReference type="STRING" id="56408.A0A1E5R8R5"/>
<evidence type="ECO:0000313" key="2">
    <source>
        <dbReference type="Proteomes" id="UP000095728"/>
    </source>
</evidence>
<organism evidence="1 2">
    <name type="scientific">Hanseniaspora osmophila</name>
    <dbReference type="NCBI Taxonomy" id="56408"/>
    <lineage>
        <taxon>Eukaryota</taxon>
        <taxon>Fungi</taxon>
        <taxon>Dikarya</taxon>
        <taxon>Ascomycota</taxon>
        <taxon>Saccharomycotina</taxon>
        <taxon>Saccharomycetes</taxon>
        <taxon>Saccharomycodales</taxon>
        <taxon>Saccharomycodaceae</taxon>
        <taxon>Hanseniaspora</taxon>
    </lineage>
</organism>
<comment type="caution">
    <text evidence="1">The sequence shown here is derived from an EMBL/GenBank/DDBJ whole genome shotgun (WGS) entry which is preliminary data.</text>
</comment>
<protein>
    <submittedName>
        <fullName evidence="1">Uncharacterized protein in HIS3 3'region</fullName>
    </submittedName>
</protein>
<accession>A0A1E5R8R5</accession>
<dbReference type="PANTHER" id="PTHR28058">
    <property type="entry name" value="37S RIBOSOMAL PROTEIN MRP51, MITOCHONDRIAL"/>
    <property type="match status" value="1"/>
</dbReference>
<gene>
    <name evidence="1" type="ORF">AWRI3579_g3359</name>
</gene>
<reference evidence="2" key="1">
    <citation type="journal article" date="2016" name="Genome Announc.">
        <title>Genome sequences of three species of Hanseniaspora isolated from spontaneous wine fermentations.</title>
        <authorList>
            <person name="Sternes P.R."/>
            <person name="Lee D."/>
            <person name="Kutyna D.R."/>
            <person name="Borneman A.R."/>
        </authorList>
    </citation>
    <scope>NUCLEOTIDE SEQUENCE [LARGE SCALE GENOMIC DNA]</scope>
    <source>
        <strain evidence="2">AWRI3579</strain>
    </source>
</reference>
<dbReference type="InParanoid" id="A0A1E5R8R5"/>
<dbReference type="PANTHER" id="PTHR28058:SF1">
    <property type="entry name" value="SMALL RIBOSOMAL SUBUNIT PROTEIN BS1M"/>
    <property type="match status" value="1"/>
</dbReference>
<evidence type="ECO:0000313" key="1">
    <source>
        <dbReference type="EMBL" id="OEJ82923.1"/>
    </source>
</evidence>
<sequence>MSSLSELLRGSRLSQVPLRKKVPLVNPPKKFYPQHQIIATKPNTMKEFKEWGLKAAIPSVKSKTKYIVVNELDNKYRMTEFEPISGGFNWNRLRLQELNIAPQNIHKKNPLFFENEFKAPSLKALLDSKAKREYLKSDKFRSEFKTWLLEKYPNSLYQRGFHFKNLEKETLEFLQDRFGSHKHSMSNNIVGCGGLSYNLKGRVANTPNGFVLNPIVAGRILNGPSSSERIVSVAGFAGVGRNNEKLDKKDKDFGRAAFRQNKVPIQIKDYKVINDGSRLNSELRVNILDDVNLHAGSAGVNNRKKFFNLGAQRSKPSSTSVNDSAQSKLQIMEFLSGMMKKD</sequence>
<dbReference type="Proteomes" id="UP000095728">
    <property type="component" value="Unassembled WGS sequence"/>
</dbReference>
<dbReference type="GO" id="GO:0003735">
    <property type="term" value="F:structural constituent of ribosome"/>
    <property type="evidence" value="ECO:0007669"/>
    <property type="project" value="TreeGrafter"/>
</dbReference>
<dbReference type="GO" id="GO:0070124">
    <property type="term" value="P:mitochondrial translational initiation"/>
    <property type="evidence" value="ECO:0007669"/>
    <property type="project" value="TreeGrafter"/>
</dbReference>